<dbReference type="Proteomes" id="UP001060085">
    <property type="component" value="Linkage Group LG04"/>
</dbReference>
<reference evidence="2" key="1">
    <citation type="journal article" date="2023" name="Nat. Plants">
        <title>Single-cell RNA sequencing provides a high-resolution roadmap for understanding the multicellular compartmentation of specialized metabolism.</title>
        <authorList>
            <person name="Sun S."/>
            <person name="Shen X."/>
            <person name="Li Y."/>
            <person name="Li Y."/>
            <person name="Wang S."/>
            <person name="Li R."/>
            <person name="Zhang H."/>
            <person name="Shen G."/>
            <person name="Guo B."/>
            <person name="Wei J."/>
            <person name="Xu J."/>
            <person name="St-Pierre B."/>
            <person name="Chen S."/>
            <person name="Sun C."/>
        </authorList>
    </citation>
    <scope>NUCLEOTIDE SEQUENCE [LARGE SCALE GENOMIC DNA]</scope>
</reference>
<accession>A0ACC0B193</accession>
<organism evidence="1 2">
    <name type="scientific">Catharanthus roseus</name>
    <name type="common">Madagascar periwinkle</name>
    <name type="synonym">Vinca rosea</name>
    <dbReference type="NCBI Taxonomy" id="4058"/>
    <lineage>
        <taxon>Eukaryota</taxon>
        <taxon>Viridiplantae</taxon>
        <taxon>Streptophyta</taxon>
        <taxon>Embryophyta</taxon>
        <taxon>Tracheophyta</taxon>
        <taxon>Spermatophyta</taxon>
        <taxon>Magnoliopsida</taxon>
        <taxon>eudicotyledons</taxon>
        <taxon>Gunneridae</taxon>
        <taxon>Pentapetalae</taxon>
        <taxon>asterids</taxon>
        <taxon>lamiids</taxon>
        <taxon>Gentianales</taxon>
        <taxon>Apocynaceae</taxon>
        <taxon>Rauvolfioideae</taxon>
        <taxon>Vinceae</taxon>
        <taxon>Catharanthinae</taxon>
        <taxon>Catharanthus</taxon>
    </lineage>
</organism>
<gene>
    <name evidence="1" type="ORF">M9H77_16161</name>
</gene>
<evidence type="ECO:0000313" key="2">
    <source>
        <dbReference type="Proteomes" id="UP001060085"/>
    </source>
</evidence>
<proteinExistence type="predicted"/>
<dbReference type="EMBL" id="CM044704">
    <property type="protein sequence ID" value="KAI5666308.1"/>
    <property type="molecule type" value="Genomic_DNA"/>
</dbReference>
<evidence type="ECO:0000313" key="1">
    <source>
        <dbReference type="EMBL" id="KAI5666308.1"/>
    </source>
</evidence>
<sequence>MVGAVPSDSSYNTHDYTGTDYGVSSSEPFIGRHSAYMYVQGDRGLGEEHDRVRSLYIDREVHERVDDDGDGDDDDHHDGEDAGDEEQPMLVAPASGTDGRPRHGKGKRVDRQFFIGPAEGGPVDPELIPSYSGHVVGRIWRGQAHIFILIADRYMALTRWNLTDAQVVSLATVIGLMHLQSCIFQHPNSALLSAFVEWWQSNTNSFHMPWGSVGCCCPE</sequence>
<comment type="caution">
    <text evidence="1">The sequence shown here is derived from an EMBL/GenBank/DDBJ whole genome shotgun (WGS) entry which is preliminary data.</text>
</comment>
<protein>
    <submittedName>
        <fullName evidence="1">Uncharacterized protein</fullName>
    </submittedName>
</protein>
<name>A0ACC0B193_CATRO</name>
<keyword evidence="2" id="KW-1185">Reference proteome</keyword>